<proteinExistence type="predicted"/>
<sequence length="344" mass="36701">MSEQERDIWLCLSGGNALGAYHAGAYQALEAAGIGPSRVAGASVGAVVAALIAGNAPEDRLDRLRRFWERASAQDGLLPFMASALPHSQEKWLSLSRTLAGGRPGLFHPTLAGLSALLPGVPSPPFLFDTSPLRRTLTELIDFGRLNAGPVRLLVTAVDIETGEDVTFDSHAGGITVEHIMASTAFPIAFPPVRIEGRVYVDPGVSANLPIAPLFMEESEDDVLCLAIDLVPATGKVPHSMDEAIGRTQDLVFASQSRHALRRLQDSARSPASGKTAILHVSYSGDGQEIGGKFLEFSRGSIDYRWSAGRREIGAALSCARMLPPAQGRTIYRMIGNELIAIDP</sequence>
<feature type="active site" description="Proton acceptor" evidence="4">
    <location>
        <position position="202"/>
    </location>
</feature>
<evidence type="ECO:0000259" key="5">
    <source>
        <dbReference type="PROSITE" id="PS51635"/>
    </source>
</evidence>
<evidence type="ECO:0000256" key="3">
    <source>
        <dbReference type="ARBA" id="ARBA00023098"/>
    </source>
</evidence>
<protein>
    <submittedName>
        <fullName evidence="6">NTE family protein</fullName>
    </submittedName>
</protein>
<dbReference type="GO" id="GO:0016042">
    <property type="term" value="P:lipid catabolic process"/>
    <property type="evidence" value="ECO:0007669"/>
    <property type="project" value="UniProtKB-UniRule"/>
</dbReference>
<dbReference type="CDD" id="cd07209">
    <property type="entry name" value="Pat_hypo_Ecoli_Z1214_like"/>
    <property type="match status" value="1"/>
</dbReference>
<evidence type="ECO:0000313" key="6">
    <source>
        <dbReference type="EMBL" id="MBB6178404.1"/>
    </source>
</evidence>
<comment type="caution">
    <text evidence="6">The sequence shown here is derived from an EMBL/GenBank/DDBJ whole genome shotgun (WGS) entry which is preliminary data.</text>
</comment>
<reference evidence="6 7" key="1">
    <citation type="submission" date="2020-08" db="EMBL/GenBank/DDBJ databases">
        <title>Genomic Encyclopedia of Type Strains, Phase IV (KMG-IV): sequencing the most valuable type-strain genomes for metagenomic binning, comparative biology and taxonomic classification.</title>
        <authorList>
            <person name="Goeker M."/>
        </authorList>
    </citation>
    <scope>NUCLEOTIDE SEQUENCE [LARGE SCALE GENOMIC DNA]</scope>
    <source>
        <strain evidence="6 7">DSM 102134</strain>
    </source>
</reference>
<dbReference type="Proteomes" id="UP000535501">
    <property type="component" value="Unassembled WGS sequence"/>
</dbReference>
<dbReference type="PANTHER" id="PTHR14226:SF57">
    <property type="entry name" value="BLR7027 PROTEIN"/>
    <property type="match status" value="1"/>
</dbReference>
<dbReference type="SUPFAM" id="SSF52151">
    <property type="entry name" value="FabD/lysophospholipase-like"/>
    <property type="match status" value="1"/>
</dbReference>
<dbReference type="Gene3D" id="3.40.1090.10">
    <property type="entry name" value="Cytosolic phospholipase A2 catalytic domain"/>
    <property type="match status" value="2"/>
</dbReference>
<keyword evidence="3 4" id="KW-0443">Lipid metabolism</keyword>
<organism evidence="6 7">
    <name type="scientific">Pseudorhizobium flavum</name>
    <dbReference type="NCBI Taxonomy" id="1335061"/>
    <lineage>
        <taxon>Bacteria</taxon>
        <taxon>Pseudomonadati</taxon>
        <taxon>Pseudomonadota</taxon>
        <taxon>Alphaproteobacteria</taxon>
        <taxon>Hyphomicrobiales</taxon>
        <taxon>Rhizobiaceae</taxon>
        <taxon>Rhizobium/Agrobacterium group</taxon>
        <taxon>Pseudorhizobium</taxon>
    </lineage>
</organism>
<accession>A0A7W9YU80</accession>
<keyword evidence="7" id="KW-1185">Reference proteome</keyword>
<dbReference type="RefSeq" id="WP_077546800.1">
    <property type="nucleotide sequence ID" value="NZ_JACHEJ010000001.1"/>
</dbReference>
<dbReference type="InterPro" id="IPR002641">
    <property type="entry name" value="PNPLA_dom"/>
</dbReference>
<name>A0A7W9YU80_9HYPH</name>
<dbReference type="AlphaFoldDB" id="A0A7W9YU80"/>
<feature type="active site" description="Nucleophile" evidence="4">
    <location>
        <position position="43"/>
    </location>
</feature>
<feature type="short sequence motif" description="GXSXG" evidence="4">
    <location>
        <begin position="41"/>
        <end position="45"/>
    </location>
</feature>
<dbReference type="PANTHER" id="PTHR14226">
    <property type="entry name" value="NEUROPATHY TARGET ESTERASE/SWISS CHEESE D.MELANOGASTER"/>
    <property type="match status" value="1"/>
</dbReference>
<gene>
    <name evidence="6" type="ORF">HNQ75_000347</name>
</gene>
<evidence type="ECO:0000256" key="2">
    <source>
        <dbReference type="ARBA" id="ARBA00022963"/>
    </source>
</evidence>
<evidence type="ECO:0000256" key="1">
    <source>
        <dbReference type="ARBA" id="ARBA00022801"/>
    </source>
</evidence>
<dbReference type="EMBL" id="JACHEJ010000001">
    <property type="protein sequence ID" value="MBB6178404.1"/>
    <property type="molecule type" value="Genomic_DNA"/>
</dbReference>
<dbReference type="Pfam" id="PF01734">
    <property type="entry name" value="Patatin"/>
    <property type="match status" value="1"/>
</dbReference>
<evidence type="ECO:0000313" key="7">
    <source>
        <dbReference type="Proteomes" id="UP000535501"/>
    </source>
</evidence>
<dbReference type="InterPro" id="IPR050301">
    <property type="entry name" value="NTE"/>
</dbReference>
<feature type="domain" description="PNPLA" evidence="5">
    <location>
        <begin position="10"/>
        <end position="215"/>
    </location>
</feature>
<dbReference type="GO" id="GO:0016787">
    <property type="term" value="F:hydrolase activity"/>
    <property type="evidence" value="ECO:0007669"/>
    <property type="project" value="UniProtKB-UniRule"/>
</dbReference>
<keyword evidence="1 4" id="KW-0378">Hydrolase</keyword>
<keyword evidence="2 4" id="KW-0442">Lipid degradation</keyword>
<dbReference type="PROSITE" id="PS51635">
    <property type="entry name" value="PNPLA"/>
    <property type="match status" value="1"/>
</dbReference>
<evidence type="ECO:0000256" key="4">
    <source>
        <dbReference type="PROSITE-ProRule" id="PRU01161"/>
    </source>
</evidence>
<comment type="caution">
    <text evidence="4">Lacks conserved residue(s) required for the propagation of feature annotation.</text>
</comment>
<dbReference type="InterPro" id="IPR016035">
    <property type="entry name" value="Acyl_Trfase/lysoPLipase"/>
</dbReference>